<feature type="region of interest" description="Disordered" evidence="1">
    <location>
        <begin position="572"/>
        <end position="620"/>
    </location>
</feature>
<feature type="compositionally biased region" description="Low complexity" evidence="1">
    <location>
        <begin position="516"/>
        <end position="533"/>
    </location>
</feature>
<keyword evidence="2" id="KW-0812">Transmembrane</keyword>
<evidence type="ECO:0000256" key="2">
    <source>
        <dbReference type="SAM" id="Phobius"/>
    </source>
</evidence>
<feature type="compositionally biased region" description="Polar residues" evidence="1">
    <location>
        <begin position="136"/>
        <end position="152"/>
    </location>
</feature>
<feature type="compositionally biased region" description="Basic and acidic residues" evidence="1">
    <location>
        <begin position="206"/>
        <end position="216"/>
    </location>
</feature>
<accession>A0A194V4G8</accession>
<evidence type="ECO:0000313" key="4">
    <source>
        <dbReference type="Proteomes" id="UP000078576"/>
    </source>
</evidence>
<feature type="region of interest" description="Disordered" evidence="1">
    <location>
        <begin position="456"/>
        <end position="542"/>
    </location>
</feature>
<dbReference type="STRING" id="694573.A0A194V4G8"/>
<reference evidence="4" key="1">
    <citation type="submission" date="2014-12" db="EMBL/GenBank/DDBJ databases">
        <title>Genome Sequence of Valsa Canker Pathogens Uncovers a Specific Adaption of Colonization on Woody Bark.</title>
        <authorList>
            <person name="Yin Z."/>
            <person name="Liu H."/>
            <person name="Gao X."/>
            <person name="Li Z."/>
            <person name="Song N."/>
            <person name="Ke X."/>
            <person name="Dai Q."/>
            <person name="Wu Y."/>
            <person name="Sun Y."/>
            <person name="Xu J.-R."/>
            <person name="Kang Z.K."/>
            <person name="Wang L."/>
            <person name="Huang L."/>
        </authorList>
    </citation>
    <scope>NUCLEOTIDE SEQUENCE [LARGE SCALE GENOMIC DNA]</scope>
    <source>
        <strain evidence="4">SXYL134</strain>
    </source>
</reference>
<organism evidence="3 4">
    <name type="scientific">Cytospora mali</name>
    <name type="common">Apple Valsa canker fungus</name>
    <name type="synonym">Valsa mali</name>
    <dbReference type="NCBI Taxonomy" id="578113"/>
    <lineage>
        <taxon>Eukaryota</taxon>
        <taxon>Fungi</taxon>
        <taxon>Dikarya</taxon>
        <taxon>Ascomycota</taxon>
        <taxon>Pezizomycotina</taxon>
        <taxon>Sordariomycetes</taxon>
        <taxon>Sordariomycetidae</taxon>
        <taxon>Diaporthales</taxon>
        <taxon>Cytosporaceae</taxon>
        <taxon>Cytospora</taxon>
    </lineage>
</organism>
<evidence type="ECO:0000256" key="1">
    <source>
        <dbReference type="SAM" id="MobiDB-lite"/>
    </source>
</evidence>
<dbReference type="EMBL" id="KN714718">
    <property type="protein sequence ID" value="KUI58736.1"/>
    <property type="molecule type" value="Genomic_DNA"/>
</dbReference>
<dbReference type="Proteomes" id="UP000078576">
    <property type="component" value="Unassembled WGS sequence"/>
</dbReference>
<feature type="compositionally biased region" description="Low complexity" evidence="1">
    <location>
        <begin position="175"/>
        <end position="193"/>
    </location>
</feature>
<feature type="compositionally biased region" description="Pro residues" evidence="1">
    <location>
        <begin position="472"/>
        <end position="491"/>
    </location>
</feature>
<keyword evidence="2" id="KW-1133">Transmembrane helix</keyword>
<feature type="transmembrane region" description="Helical" evidence="2">
    <location>
        <begin position="6"/>
        <end position="26"/>
    </location>
</feature>
<proteinExistence type="predicted"/>
<dbReference type="PANTHER" id="PTHR42088">
    <property type="entry name" value="YALI0F10131P"/>
    <property type="match status" value="1"/>
</dbReference>
<sequence length="652" mass="69079">MNVTSEITIGVLIPVLVVFVCVLFYFHRRNIKRQAAEDAIEAHKSLDFGVETGNVGGKKRQSKLGFGGEKSKKTRGLSLDMNLSSPYLLPETVQGSRESMHSLAKTLHQQDDPYRPVANYINDTGSIRSFEKTGRYTPSTITTSTKRMSRTSYAYPKSPGYNGPPPLRQNSYPKSPLTPSASSSLTAVESTSSDVAPPPATVKEQTVPEHESLSHHNEAPAIPEVPEIQQPAPVAQRGVPLPPTIQEPEEELNMPQFSNHGSNESVDETAIVSNTIVTNTNNGIGLGLLNGPQVSEVASSPTTQKVNIGPAHQSVSAVIVDTDDYADYLAATESDDEGRGRGRVRESGLLLPTQNNNRLSVGFRPLPEEGVEGEDPETRANRIRSFYKEYFDDPKDANRQTQFLGGGGGAGAGAGAGAGNYGVAHGGGDAANYMGDAAYFDPDSNQFIMPYAQPVSRRAMTPPPSGSRFPGPRGPGPRGPGPMGPRGPGPRGPGRGHAGSISGMSMPRAGSAMSFGPRPDSSASARAPRSGSAIPLGERRAYAPKLPAASPLMSTNDEMAALPSPHMMRKSSTFTGLDFAPPRKFKDPENMSDAGSIRSNRSGVSQAASYAMRSGAGRVSRLPEDAVFTQASAVDSLKPTWTIGGVDTKKGP</sequence>
<keyword evidence="2" id="KW-0472">Membrane</keyword>
<protein>
    <submittedName>
        <fullName evidence="3">Uncharacterized protein</fullName>
    </submittedName>
</protein>
<dbReference type="AlphaFoldDB" id="A0A194V4G8"/>
<feature type="region of interest" description="Disordered" evidence="1">
    <location>
        <begin position="131"/>
        <end position="216"/>
    </location>
</feature>
<feature type="compositionally biased region" description="Polar residues" evidence="1">
    <location>
        <begin position="597"/>
        <end position="608"/>
    </location>
</feature>
<dbReference type="OrthoDB" id="5417135at2759"/>
<keyword evidence="4" id="KW-1185">Reference proteome</keyword>
<gene>
    <name evidence="3" type="ORF">VP1G_06029</name>
</gene>
<name>A0A194V4G8_CYTMA</name>
<dbReference type="PANTHER" id="PTHR42088:SF1">
    <property type="entry name" value="YALI0F10131P"/>
    <property type="match status" value="1"/>
</dbReference>
<evidence type="ECO:0000313" key="3">
    <source>
        <dbReference type="EMBL" id="KUI58736.1"/>
    </source>
</evidence>